<proteinExistence type="predicted"/>
<dbReference type="SMART" id="SM00710">
    <property type="entry name" value="PbH1"/>
    <property type="match status" value="7"/>
</dbReference>
<protein>
    <submittedName>
        <fullName evidence="2">Right handed beta helix region protein</fullName>
    </submittedName>
</protein>
<sequence length="398" mass="45204">MSTKYLVDPTDPKTVRVVPESYIDDLLTANPKINNFIFPDGNYYLKSVLQITKSGIKILGESKESCKVHIFQKDITKDGLSLKNVMDVQIQYISVHVPHPSKIALSVASANMTKIENCHFYGNNNYFTIYYAGPSFLTEGKETLDAYNASNLDYGNVFRKNVVYSSWSGDSVSFSLQNRSIFTGNVIRGGKVAIYMCKNTFMTSNLLYDSGTNGIHVSLPCYNLQIKYNRIYECDYSGIKITNQLEHGPFVASKYYLLIAYNYIYDSKIYAIEANDIIRGKILNNKFIQTDNFGIYCLRCSDIEIANNKMSYFTNGVWIENSKEININTNVFYSVYPDIAQSLAKIVRSSNNKIYNNECNGQLSGTNISVSSDSTDTFLDNNQFNKWFPYPQECDITK</sequence>
<gene>
    <name evidence="2" type="ORF">Hokovirus_3_200</name>
</gene>
<organism evidence="2">
    <name type="scientific">Hokovirus HKV1</name>
    <dbReference type="NCBI Taxonomy" id="1977638"/>
    <lineage>
        <taxon>Viruses</taxon>
        <taxon>Varidnaviria</taxon>
        <taxon>Bamfordvirae</taxon>
        <taxon>Nucleocytoviricota</taxon>
        <taxon>Megaviricetes</taxon>
        <taxon>Imitervirales</taxon>
        <taxon>Mimiviridae</taxon>
        <taxon>Klosneuvirinae</taxon>
        <taxon>Hokovirus</taxon>
    </lineage>
</organism>
<evidence type="ECO:0000313" key="2">
    <source>
        <dbReference type="EMBL" id="ARF10927.1"/>
    </source>
</evidence>
<dbReference type="Pfam" id="PF13229">
    <property type="entry name" value="Beta_helix"/>
    <property type="match status" value="1"/>
</dbReference>
<name>A0A1V0SGT6_9VIRU</name>
<evidence type="ECO:0000259" key="1">
    <source>
        <dbReference type="Pfam" id="PF13229"/>
    </source>
</evidence>
<dbReference type="InterPro" id="IPR011050">
    <property type="entry name" value="Pectin_lyase_fold/virulence"/>
</dbReference>
<reference evidence="2" key="1">
    <citation type="journal article" date="2017" name="Science">
        <title>Giant viruses with an expanded complement of translation system components.</title>
        <authorList>
            <person name="Schulz F."/>
            <person name="Yutin N."/>
            <person name="Ivanova N.N."/>
            <person name="Ortega D.R."/>
            <person name="Lee T.K."/>
            <person name="Vierheilig J."/>
            <person name="Daims H."/>
            <person name="Horn M."/>
            <person name="Wagner M."/>
            <person name="Jensen G.J."/>
            <person name="Kyrpides N.C."/>
            <person name="Koonin E.V."/>
            <person name="Woyke T."/>
        </authorList>
    </citation>
    <scope>NUCLEOTIDE SEQUENCE</scope>
    <source>
        <strain evidence="2">HKV1</strain>
    </source>
</reference>
<dbReference type="InterPro" id="IPR006626">
    <property type="entry name" value="PbH1"/>
</dbReference>
<dbReference type="SUPFAM" id="SSF51126">
    <property type="entry name" value="Pectin lyase-like"/>
    <property type="match status" value="2"/>
</dbReference>
<dbReference type="EMBL" id="KY684105">
    <property type="protein sequence ID" value="ARF10927.1"/>
    <property type="molecule type" value="Genomic_DNA"/>
</dbReference>
<accession>A0A1V0SGT6</accession>
<dbReference type="InterPro" id="IPR012334">
    <property type="entry name" value="Pectin_lyas_fold"/>
</dbReference>
<dbReference type="Gene3D" id="2.160.20.10">
    <property type="entry name" value="Single-stranded right-handed beta-helix, Pectin lyase-like"/>
    <property type="match status" value="2"/>
</dbReference>
<dbReference type="InterPro" id="IPR039448">
    <property type="entry name" value="Beta_helix"/>
</dbReference>
<feature type="domain" description="Right handed beta helix" evidence="1">
    <location>
        <begin position="106"/>
        <end position="244"/>
    </location>
</feature>